<evidence type="ECO:0000256" key="1">
    <source>
        <dbReference type="ARBA" id="ARBA00001947"/>
    </source>
</evidence>
<dbReference type="RefSeq" id="WP_303762810.1">
    <property type="nucleotide sequence ID" value="NZ_JABZGR010000002.1"/>
</dbReference>
<dbReference type="PANTHER" id="PTHR43668:SF4">
    <property type="entry name" value="ALLANTOINASE"/>
    <property type="match status" value="1"/>
</dbReference>
<comment type="similarity">
    <text evidence="3">Belongs to the metallo-dependent hydrolases superfamily. DHOase family. Class I DHOase subfamily.</text>
</comment>
<feature type="domain" description="Amidohydrolase-related" evidence="6">
    <location>
        <begin position="55"/>
        <end position="401"/>
    </location>
</feature>
<comment type="caution">
    <text evidence="7">The sequence shown here is derived from an EMBL/GenBank/DDBJ whole genome shotgun (WGS) entry which is preliminary data.</text>
</comment>
<dbReference type="Gene3D" id="2.30.40.10">
    <property type="entry name" value="Urease, subunit C, domain 1"/>
    <property type="match status" value="1"/>
</dbReference>
<name>A0A929RV02_9BACT</name>
<sequence>MHRRILLKNAILVNEGRQFLGALLIDNDRIEQILEGRDAQPTIPPQETVDLDGAYILPGVIDEHVHFREPGLTAKADFHTESLAAAAGGVTTILDMPNTLPTTTTPEALEQKQAIAASKCHVNYGFFFGATLDNADALSQLDTRNIAGVKLFMGASTGNMLVDDAEALRRVFANSPTILVTHCEDTPTISVNMKAYKEKFGADPDVSYHPLIRSEAACVESTRLAVQLANEYGTRLHVAHLSTAAELELFAPSGRQITAEACLPHLLFCDEDYKRLGTRIKCNPAVKTRADRDALRAALNDGRIATVATDHAPHQIQDKVGGAARAASGMPMVQFSLIAMLELVDSGVLSLPRLVELMCHRPASIFSIENRGYLREGYNADLVVVRPETPKTITPNIIRSKCNWSPLEGRTMHWAVEKTYVNGFLLYNKGHMTDEHVPGRAVTYAR</sequence>
<organism evidence="7 8">
    <name type="scientific">Alloprevotella tannerae</name>
    <dbReference type="NCBI Taxonomy" id="76122"/>
    <lineage>
        <taxon>Bacteria</taxon>
        <taxon>Pseudomonadati</taxon>
        <taxon>Bacteroidota</taxon>
        <taxon>Bacteroidia</taxon>
        <taxon>Bacteroidales</taxon>
        <taxon>Prevotellaceae</taxon>
        <taxon>Alloprevotella</taxon>
    </lineage>
</organism>
<dbReference type="InterPro" id="IPR006680">
    <property type="entry name" value="Amidohydro-rel"/>
</dbReference>
<evidence type="ECO:0000313" key="8">
    <source>
        <dbReference type="Proteomes" id="UP000704068"/>
    </source>
</evidence>
<dbReference type="EC" id="3.5.2.3" evidence="7"/>
<dbReference type="CDD" id="cd01318">
    <property type="entry name" value="DHOase_IIb"/>
    <property type="match status" value="1"/>
</dbReference>
<dbReference type="InterPro" id="IPR002195">
    <property type="entry name" value="Dihydroorotase_CS"/>
</dbReference>
<dbReference type="PROSITE" id="PS00483">
    <property type="entry name" value="DIHYDROOROTASE_2"/>
    <property type="match status" value="1"/>
</dbReference>
<dbReference type="GO" id="GO:0006145">
    <property type="term" value="P:purine nucleobase catabolic process"/>
    <property type="evidence" value="ECO:0007669"/>
    <property type="project" value="TreeGrafter"/>
</dbReference>
<dbReference type="InterPro" id="IPR050138">
    <property type="entry name" value="DHOase/Allantoinase_Hydrolase"/>
</dbReference>
<dbReference type="SUPFAM" id="SSF51338">
    <property type="entry name" value="Composite domain of metallo-dependent hydrolases"/>
    <property type="match status" value="1"/>
</dbReference>
<dbReference type="AlphaFoldDB" id="A0A929RV02"/>
<evidence type="ECO:0000259" key="6">
    <source>
        <dbReference type="Pfam" id="PF01979"/>
    </source>
</evidence>
<dbReference type="EMBL" id="JABZGR010000002">
    <property type="protein sequence ID" value="MBF0969708.1"/>
    <property type="molecule type" value="Genomic_DNA"/>
</dbReference>
<dbReference type="GO" id="GO:0004151">
    <property type="term" value="F:dihydroorotase activity"/>
    <property type="evidence" value="ECO:0007669"/>
    <property type="project" value="UniProtKB-EC"/>
</dbReference>
<accession>A0A929RV02</accession>
<dbReference type="InterPro" id="IPR032466">
    <property type="entry name" value="Metal_Hydrolase"/>
</dbReference>
<dbReference type="GO" id="GO:0004038">
    <property type="term" value="F:allantoinase activity"/>
    <property type="evidence" value="ECO:0007669"/>
    <property type="project" value="TreeGrafter"/>
</dbReference>
<comment type="cofactor">
    <cofactor evidence="1">
        <name>Zn(2+)</name>
        <dbReference type="ChEBI" id="CHEBI:29105"/>
    </cofactor>
</comment>
<evidence type="ECO:0000313" key="7">
    <source>
        <dbReference type="EMBL" id="MBF0969708.1"/>
    </source>
</evidence>
<dbReference type="GO" id="GO:0005737">
    <property type="term" value="C:cytoplasm"/>
    <property type="evidence" value="ECO:0007669"/>
    <property type="project" value="TreeGrafter"/>
</dbReference>
<dbReference type="Proteomes" id="UP000704068">
    <property type="component" value="Unassembled WGS sequence"/>
</dbReference>
<comment type="function">
    <text evidence="2">Catalyzes the reversible cyclization of carbamoyl aspartate to dihydroorotate.</text>
</comment>
<protein>
    <submittedName>
        <fullName evidence="7">Dihydroorotase</fullName>
        <ecNumber evidence="7">3.5.2.3</ecNumber>
    </submittedName>
</protein>
<dbReference type="GO" id="GO:0046872">
    <property type="term" value="F:metal ion binding"/>
    <property type="evidence" value="ECO:0007669"/>
    <property type="project" value="UniProtKB-KW"/>
</dbReference>
<gene>
    <name evidence="7" type="ORF">HXK21_01510</name>
</gene>
<keyword evidence="5 7" id="KW-0378">Hydrolase</keyword>
<proteinExistence type="inferred from homology"/>
<evidence type="ECO:0000256" key="4">
    <source>
        <dbReference type="ARBA" id="ARBA00022723"/>
    </source>
</evidence>
<dbReference type="PANTHER" id="PTHR43668">
    <property type="entry name" value="ALLANTOINASE"/>
    <property type="match status" value="1"/>
</dbReference>
<keyword evidence="4" id="KW-0479">Metal-binding</keyword>
<dbReference type="SUPFAM" id="SSF51556">
    <property type="entry name" value="Metallo-dependent hydrolases"/>
    <property type="match status" value="1"/>
</dbReference>
<evidence type="ECO:0000256" key="3">
    <source>
        <dbReference type="ARBA" id="ARBA00010286"/>
    </source>
</evidence>
<reference evidence="7" key="1">
    <citation type="submission" date="2020-04" db="EMBL/GenBank/DDBJ databases">
        <title>Deep metagenomics examines the oral microbiome during advanced dental caries in children, revealing novel taxa and co-occurrences with host molecules.</title>
        <authorList>
            <person name="Baker J.L."/>
            <person name="Morton J.T."/>
            <person name="Dinis M."/>
            <person name="Alvarez R."/>
            <person name="Tran N.C."/>
            <person name="Knight R."/>
            <person name="Edlund A."/>
        </authorList>
    </citation>
    <scope>NUCLEOTIDE SEQUENCE</scope>
    <source>
        <strain evidence="7">JCVI_34_bin.1</strain>
    </source>
</reference>
<dbReference type="Pfam" id="PF01979">
    <property type="entry name" value="Amidohydro_1"/>
    <property type="match status" value="1"/>
</dbReference>
<dbReference type="Gene3D" id="3.20.20.140">
    <property type="entry name" value="Metal-dependent hydrolases"/>
    <property type="match status" value="1"/>
</dbReference>
<evidence type="ECO:0000256" key="5">
    <source>
        <dbReference type="ARBA" id="ARBA00022801"/>
    </source>
</evidence>
<dbReference type="NCBIfam" id="NF006688">
    <property type="entry name" value="PRK09236.1"/>
    <property type="match status" value="1"/>
</dbReference>
<dbReference type="InterPro" id="IPR011059">
    <property type="entry name" value="Metal-dep_hydrolase_composite"/>
</dbReference>
<evidence type="ECO:0000256" key="2">
    <source>
        <dbReference type="ARBA" id="ARBA00002368"/>
    </source>
</evidence>